<accession>A0A6J5YUP2</accession>
<feature type="compositionally biased region" description="Basic and acidic residues" evidence="1">
    <location>
        <begin position="51"/>
        <end position="67"/>
    </location>
</feature>
<keyword evidence="2" id="KW-0472">Membrane</keyword>
<evidence type="ECO:0000256" key="1">
    <source>
        <dbReference type="SAM" id="MobiDB-lite"/>
    </source>
</evidence>
<proteinExistence type="predicted"/>
<dbReference type="EMBL" id="CAESAO010000002">
    <property type="protein sequence ID" value="CAB4333864.1"/>
    <property type="molecule type" value="Genomic_DNA"/>
</dbReference>
<feature type="transmembrane region" description="Helical" evidence="2">
    <location>
        <begin position="12"/>
        <end position="33"/>
    </location>
</feature>
<keyword evidence="2" id="KW-1133">Transmembrane helix</keyword>
<name>A0A6J5YUP2_9ZZZZ</name>
<keyword evidence="2" id="KW-0812">Transmembrane</keyword>
<reference evidence="3" key="1">
    <citation type="submission" date="2020-05" db="EMBL/GenBank/DDBJ databases">
        <authorList>
            <person name="Chiriac C."/>
            <person name="Salcher M."/>
            <person name="Ghai R."/>
            <person name="Kavagutti S V."/>
        </authorList>
    </citation>
    <scope>NUCLEOTIDE SEQUENCE</scope>
</reference>
<evidence type="ECO:0000256" key="2">
    <source>
        <dbReference type="SAM" id="Phobius"/>
    </source>
</evidence>
<feature type="region of interest" description="Disordered" evidence="1">
    <location>
        <begin position="36"/>
        <end position="104"/>
    </location>
</feature>
<dbReference type="EMBL" id="CAFBPX010000148">
    <property type="protein sequence ID" value="CAB5035827.1"/>
    <property type="molecule type" value="Genomic_DNA"/>
</dbReference>
<feature type="compositionally biased region" description="Low complexity" evidence="1">
    <location>
        <begin position="80"/>
        <end position="104"/>
    </location>
</feature>
<organism evidence="3">
    <name type="scientific">freshwater metagenome</name>
    <dbReference type="NCBI Taxonomy" id="449393"/>
    <lineage>
        <taxon>unclassified sequences</taxon>
        <taxon>metagenomes</taxon>
        <taxon>ecological metagenomes</taxon>
    </lineage>
</organism>
<protein>
    <submittedName>
        <fullName evidence="3">Unannotated protein</fullName>
    </submittedName>
</protein>
<evidence type="ECO:0000313" key="4">
    <source>
        <dbReference type="EMBL" id="CAB5035827.1"/>
    </source>
</evidence>
<sequence length="104" mass="11210">MKPNRVKGTFNALIAVGALFCAVFVLLAVQMFLGNDPALGTTRGATTKASVTKEKSDEKSLLEKATDALDIQSPPDDQYYEQAPQQQYYQPSQQAPAPVQSSSS</sequence>
<dbReference type="AlphaFoldDB" id="A0A6J5YUP2"/>
<evidence type="ECO:0000313" key="3">
    <source>
        <dbReference type="EMBL" id="CAB4333864.1"/>
    </source>
</evidence>
<gene>
    <name evidence="3" type="ORF">UFOPK3522_00032</name>
    <name evidence="4" type="ORF">UFOPK4175_00852</name>
</gene>